<gene>
    <name evidence="3" type="ORF">X801_10180</name>
</gene>
<evidence type="ECO:0000256" key="2">
    <source>
        <dbReference type="SAM" id="Phobius"/>
    </source>
</evidence>
<name>A0A1S8WHV0_OPIVI</name>
<dbReference type="AlphaFoldDB" id="A0A1S8WHV0"/>
<keyword evidence="4" id="KW-1185">Reference proteome</keyword>
<protein>
    <submittedName>
        <fullName evidence="3">Uncharacterized protein</fullName>
    </submittedName>
</protein>
<keyword evidence="2" id="KW-0472">Membrane</keyword>
<evidence type="ECO:0000313" key="4">
    <source>
        <dbReference type="Proteomes" id="UP000243686"/>
    </source>
</evidence>
<dbReference type="Proteomes" id="UP000243686">
    <property type="component" value="Unassembled WGS sequence"/>
</dbReference>
<feature type="region of interest" description="Disordered" evidence="1">
    <location>
        <begin position="87"/>
        <end position="107"/>
    </location>
</feature>
<sequence length="107" mass="12382">MVRQQLEQDQTPDYMTVESDVVFLINFSAAIIITQLTAKQWDRARKLSSNVSQLAKTGSVEPYSMFDFALFRPMRVRDSELHVCPRKLPNADSDHDELRQRRAAVVR</sequence>
<organism evidence="3 4">
    <name type="scientific">Opisthorchis viverrini</name>
    <name type="common">Southeast Asian liver fluke</name>
    <dbReference type="NCBI Taxonomy" id="6198"/>
    <lineage>
        <taxon>Eukaryota</taxon>
        <taxon>Metazoa</taxon>
        <taxon>Spiralia</taxon>
        <taxon>Lophotrochozoa</taxon>
        <taxon>Platyhelminthes</taxon>
        <taxon>Trematoda</taxon>
        <taxon>Digenea</taxon>
        <taxon>Opisthorchiida</taxon>
        <taxon>Opisthorchiata</taxon>
        <taxon>Opisthorchiidae</taxon>
        <taxon>Opisthorchis</taxon>
    </lineage>
</organism>
<feature type="transmembrane region" description="Helical" evidence="2">
    <location>
        <begin position="21"/>
        <end position="38"/>
    </location>
</feature>
<evidence type="ECO:0000256" key="1">
    <source>
        <dbReference type="SAM" id="MobiDB-lite"/>
    </source>
</evidence>
<reference evidence="3 4" key="1">
    <citation type="submission" date="2015-03" db="EMBL/GenBank/DDBJ databases">
        <title>Draft genome of the nematode, Opisthorchis viverrini.</title>
        <authorList>
            <person name="Mitreva M."/>
        </authorList>
    </citation>
    <scope>NUCLEOTIDE SEQUENCE [LARGE SCALE GENOMIC DNA]</scope>
    <source>
        <strain evidence="3">Khon Kaen</strain>
    </source>
</reference>
<keyword evidence="2" id="KW-0812">Transmembrane</keyword>
<keyword evidence="2" id="KW-1133">Transmembrane helix</keyword>
<accession>A0A1S8WHV0</accession>
<evidence type="ECO:0000313" key="3">
    <source>
        <dbReference type="EMBL" id="OON14032.1"/>
    </source>
</evidence>
<proteinExistence type="predicted"/>
<dbReference type="EMBL" id="KV906927">
    <property type="protein sequence ID" value="OON14032.1"/>
    <property type="molecule type" value="Genomic_DNA"/>
</dbReference>